<name>A0ABY8TKM4_TETOB</name>
<keyword evidence="2 4" id="KW-0863">Zinc-finger</keyword>
<dbReference type="InterPro" id="IPR001841">
    <property type="entry name" value="Znf_RING"/>
</dbReference>
<evidence type="ECO:0000256" key="2">
    <source>
        <dbReference type="ARBA" id="ARBA00022771"/>
    </source>
</evidence>
<protein>
    <recommendedName>
        <fullName evidence="7">RING-type domain-containing protein</fullName>
    </recommendedName>
</protein>
<feature type="region of interest" description="Disordered" evidence="6">
    <location>
        <begin position="122"/>
        <end position="148"/>
    </location>
</feature>
<evidence type="ECO:0000256" key="4">
    <source>
        <dbReference type="PROSITE-ProRule" id="PRU00175"/>
    </source>
</evidence>
<feature type="domain" description="RING-type" evidence="7">
    <location>
        <begin position="42"/>
        <end position="85"/>
    </location>
</feature>
<dbReference type="PANTHER" id="PTHR23327">
    <property type="entry name" value="RING FINGER PROTEIN 127"/>
    <property type="match status" value="1"/>
</dbReference>
<dbReference type="EMBL" id="CP126208">
    <property type="protein sequence ID" value="WIA09537.1"/>
    <property type="molecule type" value="Genomic_DNA"/>
</dbReference>
<evidence type="ECO:0000256" key="6">
    <source>
        <dbReference type="SAM" id="MobiDB-lite"/>
    </source>
</evidence>
<proteinExistence type="predicted"/>
<dbReference type="Pfam" id="PF00097">
    <property type="entry name" value="zf-C3HC4"/>
    <property type="match status" value="1"/>
</dbReference>
<keyword evidence="1" id="KW-0479">Metal-binding</keyword>
<dbReference type="InterPro" id="IPR018957">
    <property type="entry name" value="Znf_C3HC4_RING-type"/>
</dbReference>
<evidence type="ECO:0000313" key="8">
    <source>
        <dbReference type="EMBL" id="WIA09537.1"/>
    </source>
</evidence>
<keyword evidence="5" id="KW-0175">Coiled coil</keyword>
<feature type="compositionally biased region" description="Basic and acidic residues" evidence="6">
    <location>
        <begin position="124"/>
        <end position="148"/>
    </location>
</feature>
<reference evidence="8 9" key="1">
    <citation type="submission" date="2023-05" db="EMBL/GenBank/DDBJ databases">
        <title>A 100% complete, gapless, phased diploid assembly of the Scenedesmus obliquus UTEX 3031 genome.</title>
        <authorList>
            <person name="Biondi T.C."/>
            <person name="Hanschen E.R."/>
            <person name="Kwon T."/>
            <person name="Eng W."/>
            <person name="Kruse C.P.S."/>
            <person name="Koehler S.I."/>
            <person name="Kunde Y."/>
            <person name="Gleasner C.D."/>
            <person name="You Mak K.T."/>
            <person name="Polle J."/>
            <person name="Hovde B.T."/>
            <person name="Starkenburg S.R."/>
        </authorList>
    </citation>
    <scope>NUCLEOTIDE SEQUENCE [LARGE SCALE GENOMIC DNA]</scope>
    <source>
        <strain evidence="8 9">DOE0152z</strain>
    </source>
</reference>
<sequence>MKRTVVAKDECAAAEPEAKRTKTEEANDAETVLELDEHQFECVVCFDLLVDPVVGKCGHDFCKVCLDDWARKQHTHGRTTCPVCRKDIGLSRPIHYGAPQDELGVCIRLKDLVERLFPRRSKQRRNEVEQEERVRKQRHAEELGERRTAEAAHAANMQHMLRGLRRQQQQQQQQHTMFLNHRHLNSLQQQLHQDNSLLQRAATELDLFMLLAQAQQQQQRQQQQELGPGIRCSSSCAA</sequence>
<evidence type="ECO:0000256" key="3">
    <source>
        <dbReference type="ARBA" id="ARBA00022833"/>
    </source>
</evidence>
<keyword evidence="9" id="KW-1185">Reference proteome</keyword>
<dbReference type="InterPro" id="IPR013083">
    <property type="entry name" value="Znf_RING/FYVE/PHD"/>
</dbReference>
<dbReference type="SUPFAM" id="SSF57850">
    <property type="entry name" value="RING/U-box"/>
    <property type="match status" value="1"/>
</dbReference>
<dbReference type="PROSITE" id="PS00518">
    <property type="entry name" value="ZF_RING_1"/>
    <property type="match status" value="1"/>
</dbReference>
<evidence type="ECO:0000256" key="1">
    <source>
        <dbReference type="ARBA" id="ARBA00022723"/>
    </source>
</evidence>
<dbReference type="PROSITE" id="PS50089">
    <property type="entry name" value="ZF_RING_2"/>
    <property type="match status" value="1"/>
</dbReference>
<evidence type="ECO:0000259" key="7">
    <source>
        <dbReference type="PROSITE" id="PS50089"/>
    </source>
</evidence>
<gene>
    <name evidence="8" type="ORF">OEZ85_008932</name>
</gene>
<keyword evidence="3" id="KW-0862">Zinc</keyword>
<dbReference type="InterPro" id="IPR017907">
    <property type="entry name" value="Znf_RING_CS"/>
</dbReference>
<evidence type="ECO:0000313" key="9">
    <source>
        <dbReference type="Proteomes" id="UP001244341"/>
    </source>
</evidence>
<feature type="coiled-coil region" evidence="5">
    <location>
        <begin position="154"/>
        <end position="204"/>
    </location>
</feature>
<accession>A0ABY8TKM4</accession>
<dbReference type="SMART" id="SM00184">
    <property type="entry name" value="RING"/>
    <property type="match status" value="1"/>
</dbReference>
<evidence type="ECO:0000256" key="5">
    <source>
        <dbReference type="SAM" id="Coils"/>
    </source>
</evidence>
<dbReference type="Proteomes" id="UP001244341">
    <property type="component" value="Chromosome 1b"/>
</dbReference>
<organism evidence="8 9">
    <name type="scientific">Tetradesmus obliquus</name>
    <name type="common">Green alga</name>
    <name type="synonym">Acutodesmus obliquus</name>
    <dbReference type="NCBI Taxonomy" id="3088"/>
    <lineage>
        <taxon>Eukaryota</taxon>
        <taxon>Viridiplantae</taxon>
        <taxon>Chlorophyta</taxon>
        <taxon>core chlorophytes</taxon>
        <taxon>Chlorophyceae</taxon>
        <taxon>CS clade</taxon>
        <taxon>Sphaeropleales</taxon>
        <taxon>Scenedesmaceae</taxon>
        <taxon>Tetradesmus</taxon>
    </lineage>
</organism>
<dbReference type="Gene3D" id="3.30.40.10">
    <property type="entry name" value="Zinc/RING finger domain, C3HC4 (zinc finger)"/>
    <property type="match status" value="1"/>
</dbReference>